<evidence type="ECO:0000313" key="2">
    <source>
        <dbReference type="Proteomes" id="UP000056453"/>
    </source>
</evidence>
<dbReference type="EMBL" id="LPBJ01000047">
    <property type="protein sequence ID" value="KVP97838.1"/>
    <property type="molecule type" value="Genomic_DNA"/>
</dbReference>
<keyword evidence="2" id="KW-1185">Reference proteome</keyword>
<reference evidence="1 2" key="1">
    <citation type="submission" date="2015-11" db="EMBL/GenBank/DDBJ databases">
        <title>Expanding the genomic diversity of Burkholderia species for the development of highly accurate diagnostics.</title>
        <authorList>
            <person name="Sahl J."/>
            <person name="Keim P."/>
            <person name="Wagner D."/>
        </authorList>
    </citation>
    <scope>NUCLEOTIDE SEQUENCE [LARGE SCALE GENOMIC DNA]</scope>
    <source>
        <strain evidence="1 2">MSMB1808WGS</strain>
    </source>
</reference>
<dbReference type="Proteomes" id="UP000056453">
    <property type="component" value="Unassembled WGS sequence"/>
</dbReference>
<evidence type="ECO:0000313" key="1">
    <source>
        <dbReference type="EMBL" id="KVP97838.1"/>
    </source>
</evidence>
<gene>
    <name evidence="1" type="ORF">WJ96_04510</name>
</gene>
<protein>
    <submittedName>
        <fullName evidence="1">Uncharacterized protein</fullName>
    </submittedName>
</protein>
<dbReference type="AlphaFoldDB" id="A0AAW3MX00"/>
<sequence>MHVKQEFVVNKNEAQKLIGRNVRVWLGAEGVYVGELLELTGSPWRGRVRVTGVLEPAQHLDHGVVCRRGHRPGEFIDVSHATVCPAKKSGHSSYLSAVQAQLNLHMGSHSGYQTSRHAWVNEAFGRALRAVLVAEERRVATGQWRLRPEDGEHAAA</sequence>
<name>A0AAW3MX00_9BURK</name>
<comment type="caution">
    <text evidence="1">The sequence shown here is derived from an EMBL/GenBank/DDBJ whole genome shotgun (WGS) entry which is preliminary data.</text>
</comment>
<organism evidence="1 2">
    <name type="scientific">Burkholderia ubonensis</name>
    <dbReference type="NCBI Taxonomy" id="101571"/>
    <lineage>
        <taxon>Bacteria</taxon>
        <taxon>Pseudomonadati</taxon>
        <taxon>Pseudomonadota</taxon>
        <taxon>Betaproteobacteria</taxon>
        <taxon>Burkholderiales</taxon>
        <taxon>Burkholderiaceae</taxon>
        <taxon>Burkholderia</taxon>
        <taxon>Burkholderia cepacia complex</taxon>
    </lineage>
</organism>
<proteinExistence type="predicted"/>
<accession>A0AAW3MX00</accession>